<accession>A0A1G2NCD2</accession>
<protein>
    <submittedName>
        <fullName evidence="2">Uncharacterized protein</fullName>
    </submittedName>
</protein>
<organism evidence="2 3">
    <name type="scientific">Candidatus Taylorbacteria bacterium RIFCSPLOWO2_01_FULL_45_15b</name>
    <dbReference type="NCBI Taxonomy" id="1802319"/>
    <lineage>
        <taxon>Bacteria</taxon>
        <taxon>Candidatus Tayloriibacteriota</taxon>
    </lineage>
</organism>
<dbReference type="Proteomes" id="UP000176221">
    <property type="component" value="Unassembled WGS sequence"/>
</dbReference>
<gene>
    <name evidence="2" type="ORF">A2928_02270</name>
</gene>
<evidence type="ECO:0000313" key="3">
    <source>
        <dbReference type="Proteomes" id="UP000176221"/>
    </source>
</evidence>
<reference evidence="2 3" key="1">
    <citation type="journal article" date="2016" name="Nat. Commun.">
        <title>Thousands of microbial genomes shed light on interconnected biogeochemical processes in an aquifer system.</title>
        <authorList>
            <person name="Anantharaman K."/>
            <person name="Brown C.T."/>
            <person name="Hug L.A."/>
            <person name="Sharon I."/>
            <person name="Castelle C.J."/>
            <person name="Probst A.J."/>
            <person name="Thomas B.C."/>
            <person name="Singh A."/>
            <person name="Wilkins M.J."/>
            <person name="Karaoz U."/>
            <person name="Brodie E.L."/>
            <person name="Williams K.H."/>
            <person name="Hubbard S.S."/>
            <person name="Banfield J.F."/>
        </authorList>
    </citation>
    <scope>NUCLEOTIDE SEQUENCE [LARGE SCALE GENOMIC DNA]</scope>
</reference>
<name>A0A1G2NCD2_9BACT</name>
<evidence type="ECO:0000256" key="1">
    <source>
        <dbReference type="SAM" id="Phobius"/>
    </source>
</evidence>
<keyword evidence="1" id="KW-0472">Membrane</keyword>
<dbReference type="EMBL" id="MHRX01000024">
    <property type="protein sequence ID" value="OHA33775.1"/>
    <property type="molecule type" value="Genomic_DNA"/>
</dbReference>
<proteinExistence type="predicted"/>
<dbReference type="AlphaFoldDB" id="A0A1G2NCD2"/>
<keyword evidence="1" id="KW-1133">Transmembrane helix</keyword>
<feature type="transmembrane region" description="Helical" evidence="1">
    <location>
        <begin position="33"/>
        <end position="53"/>
    </location>
</feature>
<evidence type="ECO:0000313" key="2">
    <source>
        <dbReference type="EMBL" id="OHA33775.1"/>
    </source>
</evidence>
<sequence length="94" mass="10863">MVRMKSQFKLIASLGVLVVVVRFLPVPLEWKMNFFVLAGILITILSFVIYQKIMTARKLTSKKDIVTETFVERRAPRVKNVYKIEETTDAEEVS</sequence>
<keyword evidence="1" id="KW-0812">Transmembrane</keyword>
<comment type="caution">
    <text evidence="2">The sequence shown here is derived from an EMBL/GenBank/DDBJ whole genome shotgun (WGS) entry which is preliminary data.</text>
</comment>